<evidence type="ECO:0000313" key="3">
    <source>
        <dbReference type="Proteomes" id="UP000504638"/>
    </source>
</evidence>
<evidence type="ECO:0000313" key="4">
    <source>
        <dbReference type="RefSeq" id="XP_033537150.1"/>
    </source>
</evidence>
<organism evidence="2">
    <name type="scientific">Eremomyces bilateralis CBS 781.70</name>
    <dbReference type="NCBI Taxonomy" id="1392243"/>
    <lineage>
        <taxon>Eukaryota</taxon>
        <taxon>Fungi</taxon>
        <taxon>Dikarya</taxon>
        <taxon>Ascomycota</taxon>
        <taxon>Pezizomycotina</taxon>
        <taxon>Dothideomycetes</taxon>
        <taxon>Dothideomycetes incertae sedis</taxon>
        <taxon>Eremomycetales</taxon>
        <taxon>Eremomycetaceae</taxon>
        <taxon>Eremomyces</taxon>
    </lineage>
</organism>
<feature type="region of interest" description="Disordered" evidence="1">
    <location>
        <begin position="119"/>
        <end position="189"/>
    </location>
</feature>
<protein>
    <submittedName>
        <fullName evidence="2 4">Uncharacterized protein</fullName>
    </submittedName>
</protein>
<evidence type="ECO:0000256" key="1">
    <source>
        <dbReference type="SAM" id="MobiDB-lite"/>
    </source>
</evidence>
<reference evidence="2 4" key="1">
    <citation type="submission" date="2020-01" db="EMBL/GenBank/DDBJ databases">
        <authorList>
            <consortium name="DOE Joint Genome Institute"/>
            <person name="Haridas S."/>
            <person name="Albert R."/>
            <person name="Binder M."/>
            <person name="Bloem J."/>
            <person name="Labutti K."/>
            <person name="Salamov A."/>
            <person name="Andreopoulos B."/>
            <person name="Baker S.E."/>
            <person name="Barry K."/>
            <person name="Bills G."/>
            <person name="Bluhm B.H."/>
            <person name="Cannon C."/>
            <person name="Castanera R."/>
            <person name="Culley D.E."/>
            <person name="Daum C."/>
            <person name="Ezra D."/>
            <person name="Gonzalez J.B."/>
            <person name="Henrissat B."/>
            <person name="Kuo A."/>
            <person name="Liang C."/>
            <person name="Lipzen A."/>
            <person name="Lutzoni F."/>
            <person name="Magnuson J."/>
            <person name="Mondo S."/>
            <person name="Nolan M."/>
            <person name="Ohm R."/>
            <person name="Pangilinan J."/>
            <person name="Park H.-J."/>
            <person name="Ramirez L."/>
            <person name="Alfaro M."/>
            <person name="Sun H."/>
            <person name="Tritt A."/>
            <person name="Yoshinaga Y."/>
            <person name="Zwiers L.-H."/>
            <person name="Turgeon B.G."/>
            <person name="Goodwin S.B."/>
            <person name="Spatafora J.W."/>
            <person name="Crous P.W."/>
            <person name="Grigoriev I.V."/>
        </authorList>
    </citation>
    <scope>NUCLEOTIDE SEQUENCE</scope>
    <source>
        <strain evidence="2 4">CBS 781.70</strain>
    </source>
</reference>
<evidence type="ECO:0000313" key="2">
    <source>
        <dbReference type="EMBL" id="KAF1815519.1"/>
    </source>
</evidence>
<dbReference type="GeneID" id="54414805"/>
<proteinExistence type="predicted"/>
<sequence length="234" mass="26764">MPQMGATIRGAVLQSGPVYGCILTHRDIYRDADCMEMQIAVNHAQCVCSHARSWWPILLHVFHAAALSSFSPPPPPPPKDDRTIRSQPPLFAHRRTEITKVHLRLRKHWFPRLTLPDIQGKGNPECPPRRTRNHAKPPTPTAPGSATGGVEKRNTAIHHRDWRRSHADHPRRRSIVPPRLGANHPRQTCEPPLRFIDGRAHARIHHDSHRPSHLIFRNAQWLRAGRSIAWFRDS</sequence>
<dbReference type="EMBL" id="ML975151">
    <property type="protein sequence ID" value="KAF1815519.1"/>
    <property type="molecule type" value="Genomic_DNA"/>
</dbReference>
<dbReference type="RefSeq" id="XP_033537150.1">
    <property type="nucleotide sequence ID" value="XM_033674235.1"/>
</dbReference>
<accession>A0A6G1GCE1</accession>
<dbReference type="Proteomes" id="UP000504638">
    <property type="component" value="Unplaced"/>
</dbReference>
<dbReference type="AlphaFoldDB" id="A0A6G1GCE1"/>
<keyword evidence="3" id="KW-1185">Reference proteome</keyword>
<gene>
    <name evidence="2 4" type="ORF">P152DRAFT_187741</name>
</gene>
<reference evidence="4" key="2">
    <citation type="submission" date="2020-04" db="EMBL/GenBank/DDBJ databases">
        <authorList>
            <consortium name="NCBI Genome Project"/>
        </authorList>
    </citation>
    <scope>NUCLEOTIDE SEQUENCE</scope>
    <source>
        <strain evidence="4">CBS 781.70</strain>
    </source>
</reference>
<name>A0A6G1GCE1_9PEZI</name>
<reference evidence="4" key="3">
    <citation type="submission" date="2025-04" db="UniProtKB">
        <authorList>
            <consortium name="RefSeq"/>
        </authorList>
    </citation>
    <scope>IDENTIFICATION</scope>
    <source>
        <strain evidence="4">CBS 781.70</strain>
    </source>
</reference>